<feature type="transmembrane region" description="Helical" evidence="2">
    <location>
        <begin position="242"/>
        <end position="263"/>
    </location>
</feature>
<keyword evidence="5" id="KW-1185">Reference proteome</keyword>
<gene>
    <name evidence="4" type="ORF">GSBLH_T00002613001</name>
</gene>
<dbReference type="GO" id="GO:0005634">
    <property type="term" value="C:nucleus"/>
    <property type="evidence" value="ECO:0007669"/>
    <property type="project" value="TreeGrafter"/>
</dbReference>
<sequence length="266" mass="31151">MKKEKTLFGSIIDEGEKPTEEEIKRRRQRFATHSAETSTQVSPRDLSQPIVGTCCKLEKSYFRLTSEVDPSKIRPEPVLKEALHRLKKIWKKEDRKTYVMDQLKAIRQDLVVQDINNEFTVQVYEFNVKCAIVCNDLNELNQCQSMLSKLYKTIPSPKSLRFLSYNILYDVIMNNTLDIHHHLVVAQHHITERCIQHALLVVEAVRSVDYLYYLKLMETAPKYGRVLMQLYLPTIRRHALKIFLSSLFPSIEVAQLAVIILWFQLM</sequence>
<protein>
    <recommendedName>
        <fullName evidence="3">SAC3/GANP/THP3 conserved domain-containing protein</fullName>
    </recommendedName>
</protein>
<dbReference type="Pfam" id="PF03399">
    <property type="entry name" value="SAC3_GANP"/>
    <property type="match status" value="1"/>
</dbReference>
<keyword evidence="2" id="KW-0812">Transmembrane</keyword>
<dbReference type="InterPro" id="IPR045107">
    <property type="entry name" value="SAC3/GANP/THP3"/>
</dbReference>
<feature type="compositionally biased region" description="Basic and acidic residues" evidence="1">
    <location>
        <begin position="14"/>
        <end position="24"/>
    </location>
</feature>
<proteinExistence type="predicted"/>
<keyword evidence="2" id="KW-1133">Transmembrane helix</keyword>
<dbReference type="InParanoid" id="D8M3M1"/>
<reference evidence="4" key="1">
    <citation type="submission" date="2010-02" db="EMBL/GenBank/DDBJ databases">
        <title>Sequencing and annotation of the Blastocystis hominis genome.</title>
        <authorList>
            <person name="Wincker P."/>
        </authorList>
    </citation>
    <scope>NUCLEOTIDE SEQUENCE</scope>
    <source>
        <strain evidence="4">Singapore isolate B</strain>
    </source>
</reference>
<evidence type="ECO:0000256" key="1">
    <source>
        <dbReference type="SAM" id="MobiDB-lite"/>
    </source>
</evidence>
<evidence type="ECO:0000313" key="4">
    <source>
        <dbReference type="EMBL" id="CBK22494.2"/>
    </source>
</evidence>
<evidence type="ECO:0000259" key="3">
    <source>
        <dbReference type="Pfam" id="PF03399"/>
    </source>
</evidence>
<evidence type="ECO:0000313" key="5">
    <source>
        <dbReference type="Proteomes" id="UP000008312"/>
    </source>
</evidence>
<feature type="domain" description="SAC3/GANP/THP3 conserved" evidence="3">
    <location>
        <begin position="20"/>
        <end position="247"/>
    </location>
</feature>
<dbReference type="PANTHER" id="PTHR12436">
    <property type="entry name" value="80 KDA MCM3-ASSOCIATED PROTEIN"/>
    <property type="match status" value="1"/>
</dbReference>
<accession>D8M3M1</accession>
<keyword evidence="2" id="KW-0472">Membrane</keyword>
<dbReference type="InterPro" id="IPR005062">
    <property type="entry name" value="SAC3/GANP/THP3_conserved"/>
</dbReference>
<name>D8M3M1_BLAHO</name>
<organism evidence="4">
    <name type="scientific">Blastocystis hominis</name>
    <dbReference type="NCBI Taxonomy" id="12968"/>
    <lineage>
        <taxon>Eukaryota</taxon>
        <taxon>Sar</taxon>
        <taxon>Stramenopiles</taxon>
        <taxon>Bigyra</taxon>
        <taxon>Opalozoa</taxon>
        <taxon>Opalinata</taxon>
        <taxon>Blastocystidae</taxon>
        <taxon>Blastocystis</taxon>
    </lineage>
</organism>
<dbReference type="PANTHER" id="PTHR12436:SF4">
    <property type="entry name" value="LEUKOCYTE RECEPTOR CLUSTER MEMBER 8"/>
    <property type="match status" value="1"/>
</dbReference>
<evidence type="ECO:0000256" key="2">
    <source>
        <dbReference type="SAM" id="Phobius"/>
    </source>
</evidence>
<dbReference type="Gene3D" id="1.25.40.990">
    <property type="match status" value="1"/>
</dbReference>
<dbReference type="Proteomes" id="UP000008312">
    <property type="component" value="Unassembled WGS sequence"/>
</dbReference>
<feature type="region of interest" description="Disordered" evidence="1">
    <location>
        <begin position="1"/>
        <end position="42"/>
    </location>
</feature>
<dbReference type="EMBL" id="FN668650">
    <property type="protein sequence ID" value="CBK22494.2"/>
    <property type="molecule type" value="Genomic_DNA"/>
</dbReference>
<dbReference type="AlphaFoldDB" id="D8M3M1"/>
<dbReference type="OrthoDB" id="199574at2759"/>
<dbReference type="GeneID" id="24919766"/>
<dbReference type="RefSeq" id="XP_012896542.1">
    <property type="nucleotide sequence ID" value="XM_013041088.1"/>
</dbReference>